<organism evidence="1 2">
    <name type="scientific">Phytophthora fragariae</name>
    <dbReference type="NCBI Taxonomy" id="53985"/>
    <lineage>
        <taxon>Eukaryota</taxon>
        <taxon>Sar</taxon>
        <taxon>Stramenopiles</taxon>
        <taxon>Oomycota</taxon>
        <taxon>Peronosporomycetes</taxon>
        <taxon>Peronosporales</taxon>
        <taxon>Peronosporaceae</taxon>
        <taxon>Phytophthora</taxon>
    </lineage>
</organism>
<sequence>MLSGMGPPSFRQTHLLVVVPNVNLKRSAAAQAIASISKKIKPEPKTLTKLLPLSVTEGEHQLDTFSEKRANGSPMVPTPGLHQFWKEYGGFPECYFIRQEEVVFGGLVVRLLTEGKHRAVIVGSSGVGKSCFLMLMAFHLACIKKKKVLIIRRMKEINTGIAVVFFNGQGSYASLKNLSPNDLFAIRNQVGPATVLVDGFRQHEADSFTSGLLPFACLATSCQFDAKQDDNSQVVVLPAWREADLLEYAKSSEWVIETGLRKTTQLKFSTWPKLVQEQYFYSGGSLREFCRTREDVKTRVVDACATVKDIQAFQLVYSYGGAKTEDQVDRIRRHYIADCSMEEHYRKRSCWVLSVDSGYALTKLGTIIDTDKQLSVYDFAKCIGGGFHGVAYELLLHNAVRGAFTKGKPIVLKMREGSKYERIEIRVRHVVCIGENEAACYPCLSALDKDTYWYPSYPFFPFIDAVTTCQAFPSGSEEFDTIVAYLQVTVAGEKKFRKEDCAG</sequence>
<dbReference type="AlphaFoldDB" id="A0A6A3GV60"/>
<evidence type="ECO:0000313" key="1">
    <source>
        <dbReference type="EMBL" id="KAE8960824.1"/>
    </source>
</evidence>
<protein>
    <recommendedName>
        <fullName evidence="3">Crinkler (CRN) family protein</fullName>
    </recommendedName>
</protein>
<name>A0A6A3GV60_9STRA</name>
<evidence type="ECO:0008006" key="3">
    <source>
        <dbReference type="Google" id="ProtNLM"/>
    </source>
</evidence>
<comment type="caution">
    <text evidence="1">The sequence shown here is derived from an EMBL/GenBank/DDBJ whole genome shotgun (WGS) entry which is preliminary data.</text>
</comment>
<dbReference type="SUPFAM" id="SSF52540">
    <property type="entry name" value="P-loop containing nucleoside triphosphate hydrolases"/>
    <property type="match status" value="1"/>
</dbReference>
<reference evidence="1 2" key="1">
    <citation type="submission" date="2018-09" db="EMBL/GenBank/DDBJ databases">
        <title>Genomic investigation of the strawberry pathogen Phytophthora fragariae indicates pathogenicity is determined by transcriptional variation in three key races.</title>
        <authorList>
            <person name="Adams T.M."/>
            <person name="Armitage A.D."/>
            <person name="Sobczyk M.K."/>
            <person name="Bates H.J."/>
            <person name="Dunwell J.M."/>
            <person name="Nellist C.F."/>
            <person name="Harrison R.J."/>
        </authorList>
    </citation>
    <scope>NUCLEOTIDE SEQUENCE [LARGE SCALE GENOMIC DNA]</scope>
    <source>
        <strain evidence="1 2">SCRP245</strain>
    </source>
</reference>
<dbReference type="Proteomes" id="UP000460718">
    <property type="component" value="Unassembled WGS sequence"/>
</dbReference>
<accession>A0A6A3GV60</accession>
<dbReference type="EMBL" id="QXFW01005844">
    <property type="protein sequence ID" value="KAE8960824.1"/>
    <property type="molecule type" value="Genomic_DNA"/>
</dbReference>
<gene>
    <name evidence="1" type="ORF">PF011_g29965</name>
</gene>
<dbReference type="InterPro" id="IPR027417">
    <property type="entry name" value="P-loop_NTPase"/>
</dbReference>
<evidence type="ECO:0000313" key="2">
    <source>
        <dbReference type="Proteomes" id="UP000460718"/>
    </source>
</evidence>
<proteinExistence type="predicted"/>